<accession>A0ACB8A4S9</accession>
<reference evidence="1" key="1">
    <citation type="journal article" date="2021" name="New Phytol.">
        <title>Evolutionary innovations through gain and loss of genes in the ectomycorrhizal Boletales.</title>
        <authorList>
            <person name="Wu G."/>
            <person name="Miyauchi S."/>
            <person name="Morin E."/>
            <person name="Kuo A."/>
            <person name="Drula E."/>
            <person name="Varga T."/>
            <person name="Kohler A."/>
            <person name="Feng B."/>
            <person name="Cao Y."/>
            <person name="Lipzen A."/>
            <person name="Daum C."/>
            <person name="Hundley H."/>
            <person name="Pangilinan J."/>
            <person name="Johnson J."/>
            <person name="Barry K."/>
            <person name="LaButti K."/>
            <person name="Ng V."/>
            <person name="Ahrendt S."/>
            <person name="Min B."/>
            <person name="Choi I.G."/>
            <person name="Park H."/>
            <person name="Plett J.M."/>
            <person name="Magnuson J."/>
            <person name="Spatafora J.W."/>
            <person name="Nagy L.G."/>
            <person name="Henrissat B."/>
            <person name="Grigoriev I.V."/>
            <person name="Yang Z.L."/>
            <person name="Xu J."/>
            <person name="Martin F.M."/>
        </authorList>
    </citation>
    <scope>NUCLEOTIDE SEQUENCE</scope>
    <source>
        <strain evidence="1">ATCC 28755</strain>
    </source>
</reference>
<evidence type="ECO:0000313" key="2">
    <source>
        <dbReference type="Proteomes" id="UP000790377"/>
    </source>
</evidence>
<proteinExistence type="predicted"/>
<evidence type="ECO:0000313" key="1">
    <source>
        <dbReference type="EMBL" id="KAH7908056.1"/>
    </source>
</evidence>
<organism evidence="1 2">
    <name type="scientific">Hygrophoropsis aurantiaca</name>
    <dbReference type="NCBI Taxonomy" id="72124"/>
    <lineage>
        <taxon>Eukaryota</taxon>
        <taxon>Fungi</taxon>
        <taxon>Dikarya</taxon>
        <taxon>Basidiomycota</taxon>
        <taxon>Agaricomycotina</taxon>
        <taxon>Agaricomycetes</taxon>
        <taxon>Agaricomycetidae</taxon>
        <taxon>Boletales</taxon>
        <taxon>Coniophorineae</taxon>
        <taxon>Hygrophoropsidaceae</taxon>
        <taxon>Hygrophoropsis</taxon>
    </lineage>
</organism>
<gene>
    <name evidence="1" type="ORF">BJ138DRAFT_407947</name>
</gene>
<protein>
    <submittedName>
        <fullName evidence="1">Uncharacterized protein</fullName>
    </submittedName>
</protein>
<dbReference type="Proteomes" id="UP000790377">
    <property type="component" value="Unassembled WGS sequence"/>
</dbReference>
<sequence length="192" mass="20913">MLAPFPVRLRPSDLPPGHTSPIPPRRRGHAPHTRIRANSTNTFTLGAGSTSSLGAVAEDIEMVKVVNGASPRANRPFVWATQHSPQSPPVPTRSADARFALKGPLSSPIYGPESPQPPLAAVSLINPSDESQPSAEELTPTPTSPESSAMLNVHGGLDASRRRHHPYHRRKVPYPRSYERTVIDLHVFNHLF</sequence>
<keyword evidence="2" id="KW-1185">Reference proteome</keyword>
<comment type="caution">
    <text evidence="1">The sequence shown here is derived from an EMBL/GenBank/DDBJ whole genome shotgun (WGS) entry which is preliminary data.</text>
</comment>
<dbReference type="EMBL" id="MU267850">
    <property type="protein sequence ID" value="KAH7908056.1"/>
    <property type="molecule type" value="Genomic_DNA"/>
</dbReference>
<name>A0ACB8A4S9_9AGAM</name>